<feature type="transmembrane region" description="Helical" evidence="7">
    <location>
        <begin position="94"/>
        <end position="116"/>
    </location>
</feature>
<dbReference type="Proteomes" id="UP000291343">
    <property type="component" value="Unassembled WGS sequence"/>
</dbReference>
<dbReference type="OrthoDB" id="10051670at2759"/>
<dbReference type="SUPFAM" id="SSF48652">
    <property type="entry name" value="Tetraspanin"/>
    <property type="match status" value="1"/>
</dbReference>
<feature type="transmembrane region" description="Helical" evidence="7">
    <location>
        <begin position="64"/>
        <end position="82"/>
    </location>
</feature>
<dbReference type="AlphaFoldDB" id="A0A482WYT1"/>
<gene>
    <name evidence="8" type="ORF">LSTR_LSTR003491</name>
</gene>
<keyword evidence="5 7" id="KW-0472">Membrane</keyword>
<dbReference type="Pfam" id="PF00335">
    <property type="entry name" value="Tetraspanin"/>
    <property type="match status" value="1"/>
</dbReference>
<proteinExistence type="inferred from homology"/>
<dbReference type="Gene3D" id="1.10.1450.10">
    <property type="entry name" value="Tetraspanin"/>
    <property type="match status" value="1"/>
</dbReference>
<evidence type="ECO:0000313" key="9">
    <source>
        <dbReference type="Proteomes" id="UP000291343"/>
    </source>
</evidence>
<dbReference type="EMBL" id="QKKF02022000">
    <property type="protein sequence ID" value="RZF38685.1"/>
    <property type="molecule type" value="Genomic_DNA"/>
</dbReference>
<dbReference type="InterPro" id="IPR000301">
    <property type="entry name" value="Tetraspanin_animals"/>
</dbReference>
<sequence>MALSGTEAAAKLEKGIGNIKNVLFCLNIIAFILGLILFGMTMWVRFDTDIQTWVEQLLISDFYWGVWILILFSAISVGVTFLSCASTITEHPTLLLANTGAQMLCFVLGMVGAAMLKDYSTYKSDIQPVIRRQMLRLISMYPDDYYATNVLKTIQENVGCCGADGANDYIGLKRALPAECRDTVTGNCYFHGCVDEVTWTLDERCTWPIGIAVTQCFIHVVNSVLSFSLLQAVQKQDEVLAMYNR</sequence>
<comment type="caution">
    <text evidence="8">The sequence shown here is derived from an EMBL/GenBank/DDBJ whole genome shotgun (WGS) entry which is preliminary data.</text>
</comment>
<dbReference type="GO" id="GO:0016020">
    <property type="term" value="C:membrane"/>
    <property type="evidence" value="ECO:0007669"/>
    <property type="project" value="UniProtKB-SubCell"/>
</dbReference>
<comment type="subcellular location">
    <subcellularLocation>
        <location evidence="1 7">Membrane</location>
        <topology evidence="1 7">Multi-pass membrane protein</topology>
    </subcellularLocation>
</comment>
<feature type="disulfide bond" evidence="6">
    <location>
        <begin position="161"/>
        <end position="180"/>
    </location>
</feature>
<protein>
    <recommendedName>
        <fullName evidence="7">Tetraspanin</fullName>
    </recommendedName>
</protein>
<comment type="similarity">
    <text evidence="2 7">Belongs to the tetraspanin (TM4SF) family.</text>
</comment>
<evidence type="ECO:0000256" key="6">
    <source>
        <dbReference type="PIRSR" id="PIRSR002419-1"/>
    </source>
</evidence>
<evidence type="ECO:0000313" key="8">
    <source>
        <dbReference type="EMBL" id="RZF38685.1"/>
    </source>
</evidence>
<dbReference type="STRING" id="195883.A0A482WYT1"/>
<evidence type="ECO:0000256" key="1">
    <source>
        <dbReference type="ARBA" id="ARBA00004141"/>
    </source>
</evidence>
<dbReference type="PIRSF" id="PIRSF002419">
    <property type="entry name" value="Tetraspanin"/>
    <property type="match status" value="1"/>
</dbReference>
<dbReference type="CDD" id="cd03127">
    <property type="entry name" value="tetraspanin_LEL"/>
    <property type="match status" value="1"/>
</dbReference>
<keyword evidence="3 7" id="KW-0812">Transmembrane</keyword>
<dbReference type="InterPro" id="IPR008952">
    <property type="entry name" value="Tetraspanin_EC2_sf"/>
</dbReference>
<accession>A0A482WYT1</accession>
<feature type="transmembrane region" description="Helical" evidence="7">
    <location>
        <begin position="21"/>
        <end position="44"/>
    </location>
</feature>
<dbReference type="FunCoup" id="A0A482WYT1">
    <property type="interactions" value="3"/>
</dbReference>
<evidence type="ECO:0000256" key="3">
    <source>
        <dbReference type="ARBA" id="ARBA00022692"/>
    </source>
</evidence>
<evidence type="ECO:0000256" key="4">
    <source>
        <dbReference type="ARBA" id="ARBA00022989"/>
    </source>
</evidence>
<evidence type="ECO:0000256" key="5">
    <source>
        <dbReference type="ARBA" id="ARBA00023136"/>
    </source>
</evidence>
<dbReference type="InParanoid" id="A0A482WYT1"/>
<evidence type="ECO:0000256" key="7">
    <source>
        <dbReference type="RuleBase" id="RU361218"/>
    </source>
</evidence>
<evidence type="ECO:0000256" key="2">
    <source>
        <dbReference type="ARBA" id="ARBA00006840"/>
    </source>
</evidence>
<keyword evidence="4 7" id="KW-1133">Transmembrane helix</keyword>
<name>A0A482WYT1_LAOST</name>
<reference evidence="8 9" key="1">
    <citation type="journal article" date="2017" name="Gigascience">
        <title>Genome sequence of the small brown planthopper, Laodelphax striatellus.</title>
        <authorList>
            <person name="Zhu J."/>
            <person name="Jiang F."/>
            <person name="Wang X."/>
            <person name="Yang P."/>
            <person name="Bao Y."/>
            <person name="Zhao W."/>
            <person name="Wang W."/>
            <person name="Lu H."/>
            <person name="Wang Q."/>
            <person name="Cui N."/>
            <person name="Li J."/>
            <person name="Chen X."/>
            <person name="Luo L."/>
            <person name="Yu J."/>
            <person name="Kang L."/>
            <person name="Cui F."/>
        </authorList>
    </citation>
    <scope>NUCLEOTIDE SEQUENCE [LARGE SCALE GENOMIC DNA]</scope>
    <source>
        <strain evidence="8">Lst14</strain>
    </source>
</reference>
<comment type="caution">
    <text evidence="7">Lacks conserved residue(s) required for the propagation of feature annotation.</text>
</comment>
<feature type="disulfide bond" evidence="6">
    <location>
        <begin position="160"/>
        <end position="193"/>
    </location>
</feature>
<dbReference type="InterPro" id="IPR018499">
    <property type="entry name" value="Tetraspanin/Peripherin"/>
</dbReference>
<dbReference type="PRINTS" id="PR00259">
    <property type="entry name" value="TMFOUR"/>
</dbReference>
<dbReference type="SMR" id="A0A482WYT1"/>
<keyword evidence="9" id="KW-1185">Reference proteome</keyword>
<organism evidence="8 9">
    <name type="scientific">Laodelphax striatellus</name>
    <name type="common">Small brown planthopper</name>
    <name type="synonym">Delphax striatella</name>
    <dbReference type="NCBI Taxonomy" id="195883"/>
    <lineage>
        <taxon>Eukaryota</taxon>
        <taxon>Metazoa</taxon>
        <taxon>Ecdysozoa</taxon>
        <taxon>Arthropoda</taxon>
        <taxon>Hexapoda</taxon>
        <taxon>Insecta</taxon>
        <taxon>Pterygota</taxon>
        <taxon>Neoptera</taxon>
        <taxon>Paraneoptera</taxon>
        <taxon>Hemiptera</taxon>
        <taxon>Auchenorrhyncha</taxon>
        <taxon>Fulgoroidea</taxon>
        <taxon>Delphacidae</taxon>
        <taxon>Criomorphinae</taxon>
        <taxon>Laodelphax</taxon>
    </lineage>
</organism>
<keyword evidence="6" id="KW-1015">Disulfide bond</keyword>